<dbReference type="InterPro" id="IPR006047">
    <property type="entry name" value="GH13_cat_dom"/>
</dbReference>
<organism evidence="3 4">
    <name type="scientific">Candidatus Gallimonas intestinavium</name>
    <dbReference type="NCBI Taxonomy" id="2838603"/>
    <lineage>
        <taxon>Bacteria</taxon>
        <taxon>Bacillati</taxon>
        <taxon>Bacillota</taxon>
        <taxon>Clostridia</taxon>
        <taxon>Candidatus Gallimonas</taxon>
    </lineage>
</organism>
<dbReference type="InterPro" id="IPR013780">
    <property type="entry name" value="Glyco_hydro_b"/>
</dbReference>
<dbReference type="Gene3D" id="3.20.20.80">
    <property type="entry name" value="Glycosidases"/>
    <property type="match status" value="1"/>
</dbReference>
<comment type="similarity">
    <text evidence="1">Belongs to the glycosyl hydrolase 13 family.</text>
</comment>
<reference evidence="3" key="2">
    <citation type="submission" date="2021-04" db="EMBL/GenBank/DDBJ databases">
        <authorList>
            <person name="Gilroy R."/>
        </authorList>
    </citation>
    <scope>NUCLEOTIDE SEQUENCE</scope>
    <source>
        <strain evidence="3">ChiW7-2402</strain>
    </source>
</reference>
<dbReference type="Gene3D" id="2.60.40.1180">
    <property type="entry name" value="Golgi alpha-mannosidase II"/>
    <property type="match status" value="1"/>
</dbReference>
<evidence type="ECO:0000259" key="2">
    <source>
        <dbReference type="SMART" id="SM00642"/>
    </source>
</evidence>
<dbReference type="Gene3D" id="3.90.400.10">
    <property type="entry name" value="Oligo-1,6-glucosidase, Domain 2"/>
    <property type="match status" value="1"/>
</dbReference>
<evidence type="ECO:0000313" key="3">
    <source>
        <dbReference type="EMBL" id="HIZ73010.1"/>
    </source>
</evidence>
<dbReference type="Proteomes" id="UP000824102">
    <property type="component" value="Unassembled WGS sequence"/>
</dbReference>
<dbReference type="PANTHER" id="PTHR10357">
    <property type="entry name" value="ALPHA-AMYLASE FAMILY MEMBER"/>
    <property type="match status" value="1"/>
</dbReference>
<name>A0A9D2JZ41_9FIRM</name>
<dbReference type="SUPFAM" id="SSF51445">
    <property type="entry name" value="(Trans)glycosidases"/>
    <property type="match status" value="1"/>
</dbReference>
<gene>
    <name evidence="3" type="ORF">H9964_05480</name>
</gene>
<dbReference type="AlphaFoldDB" id="A0A9D2JZ41"/>
<reference evidence="3" key="1">
    <citation type="journal article" date="2021" name="PeerJ">
        <title>Extensive microbial diversity within the chicken gut microbiome revealed by metagenomics and culture.</title>
        <authorList>
            <person name="Gilroy R."/>
            <person name="Ravi A."/>
            <person name="Getino M."/>
            <person name="Pursley I."/>
            <person name="Horton D.L."/>
            <person name="Alikhan N.F."/>
            <person name="Baker D."/>
            <person name="Gharbi K."/>
            <person name="Hall N."/>
            <person name="Watson M."/>
            <person name="Adriaenssens E.M."/>
            <person name="Foster-Nyarko E."/>
            <person name="Jarju S."/>
            <person name="Secka A."/>
            <person name="Antonio M."/>
            <person name="Oren A."/>
            <person name="Chaudhuri R.R."/>
            <person name="La Ragione R."/>
            <person name="Hildebrand F."/>
            <person name="Pallen M.J."/>
        </authorList>
    </citation>
    <scope>NUCLEOTIDE SEQUENCE</scope>
    <source>
        <strain evidence="3">ChiW7-2402</strain>
    </source>
</reference>
<evidence type="ECO:0000313" key="4">
    <source>
        <dbReference type="Proteomes" id="UP000824102"/>
    </source>
</evidence>
<dbReference type="Pfam" id="PF00128">
    <property type="entry name" value="Alpha-amylase"/>
    <property type="match status" value="1"/>
</dbReference>
<accession>A0A9D2JZ41</accession>
<sequence length="514" mass="58184">MENTPDRLPAWLADAVFYEIYPQSFQDSNGDGIGDIPGMIARLDYIKDLGCNAVWVNPWYDSPFGDAGYDVRNYKKIAPRYGTNEDAKRFFDEAHKRGMHVLIDLVPGHTSIDHPWFRESAKPERNEYTDRYLWTDNTWTVPQNTAYLRGMYDRNGIALANYFSHQPALNYGFAHPTAPWMMSPDSPAALQTREAIKDVMRFWLDLGTDGFRVDMALKLVKDDDEGRPENIRLWQDFRAFLDREYPYCAMVSEWGVPKESIAGGFHMDFMLHFGPPAYTSLFRSEHPFFSKEGKGDISLFLDTYLPTLASTGGKGLICIPSGNHDMPRLSRGRDMLDLKICFAFLLTMPGAPFLYYGDEIGMRYLEGLTSVEGGYHRTGSRSPMQWKRGCGFGFTSSETSYIPFDKSADAPTVSEQADDKNSLLYAVRALLRVRNTHKALQSFGDFKPLFAQKETYPFIYERQADGERIVVALNPANRAVSVPFLLDGEILWSVGAIPENKTMSACSAAVILTK</sequence>
<dbReference type="SUPFAM" id="SSF51011">
    <property type="entry name" value="Glycosyl hydrolase domain"/>
    <property type="match status" value="1"/>
</dbReference>
<proteinExistence type="inferred from homology"/>
<dbReference type="PANTHER" id="PTHR10357:SF179">
    <property type="entry name" value="NEUTRAL AND BASIC AMINO ACID TRANSPORT PROTEIN RBAT"/>
    <property type="match status" value="1"/>
</dbReference>
<dbReference type="GO" id="GO:0004556">
    <property type="term" value="F:alpha-amylase activity"/>
    <property type="evidence" value="ECO:0007669"/>
    <property type="project" value="TreeGrafter"/>
</dbReference>
<feature type="domain" description="Glycosyl hydrolase family 13 catalytic" evidence="2">
    <location>
        <begin position="19"/>
        <end position="381"/>
    </location>
</feature>
<evidence type="ECO:0000256" key="1">
    <source>
        <dbReference type="ARBA" id="ARBA00008061"/>
    </source>
</evidence>
<dbReference type="InterPro" id="IPR017853">
    <property type="entry name" value="GH"/>
</dbReference>
<protein>
    <submittedName>
        <fullName evidence="3">Glycosylase</fullName>
    </submittedName>
</protein>
<dbReference type="GO" id="GO:0009313">
    <property type="term" value="P:oligosaccharide catabolic process"/>
    <property type="evidence" value="ECO:0007669"/>
    <property type="project" value="TreeGrafter"/>
</dbReference>
<dbReference type="EMBL" id="DXBB01000074">
    <property type="protein sequence ID" value="HIZ73010.1"/>
    <property type="molecule type" value="Genomic_DNA"/>
</dbReference>
<dbReference type="SMART" id="SM00642">
    <property type="entry name" value="Aamy"/>
    <property type="match status" value="1"/>
</dbReference>
<dbReference type="InterPro" id="IPR045857">
    <property type="entry name" value="O16G_dom_2"/>
</dbReference>
<comment type="caution">
    <text evidence="3">The sequence shown here is derived from an EMBL/GenBank/DDBJ whole genome shotgun (WGS) entry which is preliminary data.</text>
</comment>